<dbReference type="WBParaSite" id="L893_g12938.t1">
    <property type="protein sequence ID" value="L893_g12938.t1"/>
    <property type="gene ID" value="L893_g12938"/>
</dbReference>
<dbReference type="Proteomes" id="UP000095287">
    <property type="component" value="Unplaced"/>
</dbReference>
<sequence>MFLTPGKGRPLFRTPSINHTFTHRHLCFREQELCSRTTSHLQVAKSRFGRSRASLLSADERVFSVKFQKALAPADGSFLLRKTFKSAHCHYRLQRKSVFSSASAQNGILCKTCQR</sequence>
<accession>A0A1I7Y6D4</accession>
<keyword evidence="1" id="KW-1185">Reference proteome</keyword>
<reference evidence="2" key="1">
    <citation type="submission" date="2016-11" db="UniProtKB">
        <authorList>
            <consortium name="WormBaseParasite"/>
        </authorList>
    </citation>
    <scope>IDENTIFICATION</scope>
</reference>
<evidence type="ECO:0000313" key="1">
    <source>
        <dbReference type="Proteomes" id="UP000095287"/>
    </source>
</evidence>
<proteinExistence type="predicted"/>
<organism evidence="1 2">
    <name type="scientific">Steinernema glaseri</name>
    <dbReference type="NCBI Taxonomy" id="37863"/>
    <lineage>
        <taxon>Eukaryota</taxon>
        <taxon>Metazoa</taxon>
        <taxon>Ecdysozoa</taxon>
        <taxon>Nematoda</taxon>
        <taxon>Chromadorea</taxon>
        <taxon>Rhabditida</taxon>
        <taxon>Tylenchina</taxon>
        <taxon>Panagrolaimomorpha</taxon>
        <taxon>Strongyloidoidea</taxon>
        <taxon>Steinernematidae</taxon>
        <taxon>Steinernema</taxon>
    </lineage>
</organism>
<evidence type="ECO:0000313" key="2">
    <source>
        <dbReference type="WBParaSite" id="L893_g12938.t1"/>
    </source>
</evidence>
<dbReference type="AlphaFoldDB" id="A0A1I7Y6D4"/>
<name>A0A1I7Y6D4_9BILA</name>
<protein>
    <submittedName>
        <fullName evidence="2">SH2 domain-containing protein</fullName>
    </submittedName>
</protein>